<protein>
    <recommendedName>
        <fullName evidence="2">Peptidase S26 domain-containing protein</fullName>
    </recommendedName>
</protein>
<name>A0A558RDN3_9SPHN</name>
<dbReference type="OrthoDB" id="7475540at2"/>
<dbReference type="GO" id="GO:0006465">
    <property type="term" value="P:signal peptide processing"/>
    <property type="evidence" value="ECO:0007669"/>
    <property type="project" value="InterPro"/>
</dbReference>
<comment type="caution">
    <text evidence="3">The sequence shown here is derived from an EMBL/GenBank/DDBJ whole genome shotgun (WGS) entry which is preliminary data.</text>
</comment>
<gene>
    <name evidence="3" type="ORF">FOY91_00095</name>
</gene>
<dbReference type="InterPro" id="IPR036286">
    <property type="entry name" value="LexA/Signal_pep-like_sf"/>
</dbReference>
<dbReference type="Pfam" id="PF10502">
    <property type="entry name" value="Peptidase_S26"/>
    <property type="match status" value="1"/>
</dbReference>
<reference evidence="3 4" key="1">
    <citation type="submission" date="2019-07" db="EMBL/GenBank/DDBJ databases">
        <title>Sphingomonas solaris sp. nov., isolated from a solar panel from Boston, Massachusetts.</title>
        <authorList>
            <person name="Tanner K."/>
            <person name="Pascual J."/>
            <person name="Mancuso C."/>
            <person name="Pereto J."/>
            <person name="Khalil A."/>
            <person name="Vilanova C."/>
        </authorList>
    </citation>
    <scope>NUCLEOTIDE SEQUENCE [LARGE SCALE GENOMIC DNA]</scope>
    <source>
        <strain evidence="3 4">R4DWN</strain>
    </source>
</reference>
<keyword evidence="4" id="KW-1185">Reference proteome</keyword>
<dbReference type="Gene3D" id="2.10.109.10">
    <property type="entry name" value="Umud Fragment, subunit A"/>
    <property type="match status" value="1"/>
</dbReference>
<dbReference type="RefSeq" id="WP_145146998.1">
    <property type="nucleotide sequence ID" value="NZ_VNIM01000001.1"/>
</dbReference>
<accession>A0A558RDN3</accession>
<keyword evidence="1" id="KW-0472">Membrane</keyword>
<evidence type="ECO:0000259" key="2">
    <source>
        <dbReference type="Pfam" id="PF10502"/>
    </source>
</evidence>
<keyword evidence="1" id="KW-0812">Transmembrane</keyword>
<evidence type="ECO:0000256" key="1">
    <source>
        <dbReference type="SAM" id="Phobius"/>
    </source>
</evidence>
<feature type="domain" description="Peptidase S26" evidence="2">
    <location>
        <begin position="47"/>
        <end position="177"/>
    </location>
</feature>
<dbReference type="AlphaFoldDB" id="A0A558RDN3"/>
<organism evidence="3 4">
    <name type="scientific">Alterirhizorhabdus solaris</name>
    <dbReference type="NCBI Taxonomy" id="2529389"/>
    <lineage>
        <taxon>Bacteria</taxon>
        <taxon>Pseudomonadati</taxon>
        <taxon>Pseudomonadota</taxon>
        <taxon>Alphaproteobacteria</taxon>
        <taxon>Sphingomonadales</taxon>
        <taxon>Rhizorhabdaceae</taxon>
        <taxon>Alterirhizorhabdus</taxon>
    </lineage>
</organism>
<sequence length="179" mass="19768">MTLAETQSPTAFWSPARRRRYLVYAAVGIGLVSLSQLARWSDDHALLVNATTSLPNWAFMIDRQRVPVRGDFIFFEPPPGPLLARHFGARPQPFGKIVYGVAGDRVEQHGRLFSVNSRPVALAKPATRFGEPLALGPTGIIPRGCYFVGTPHRDSFDSRYAAIGWVCRPRIIGVGRAIL</sequence>
<dbReference type="SUPFAM" id="SSF51306">
    <property type="entry name" value="LexA/Signal peptidase"/>
    <property type="match status" value="1"/>
</dbReference>
<evidence type="ECO:0000313" key="4">
    <source>
        <dbReference type="Proteomes" id="UP000318681"/>
    </source>
</evidence>
<keyword evidence="1" id="KW-1133">Transmembrane helix</keyword>
<dbReference type="GO" id="GO:0004252">
    <property type="term" value="F:serine-type endopeptidase activity"/>
    <property type="evidence" value="ECO:0007669"/>
    <property type="project" value="InterPro"/>
</dbReference>
<evidence type="ECO:0000313" key="3">
    <source>
        <dbReference type="EMBL" id="TVV77474.1"/>
    </source>
</evidence>
<dbReference type="Proteomes" id="UP000318681">
    <property type="component" value="Unassembled WGS sequence"/>
</dbReference>
<dbReference type="EMBL" id="VNIM01000001">
    <property type="protein sequence ID" value="TVV77474.1"/>
    <property type="molecule type" value="Genomic_DNA"/>
</dbReference>
<proteinExistence type="predicted"/>
<feature type="transmembrane region" description="Helical" evidence="1">
    <location>
        <begin position="21"/>
        <end position="40"/>
    </location>
</feature>
<dbReference type="InterPro" id="IPR019533">
    <property type="entry name" value="Peptidase_S26"/>
</dbReference>